<sequence length="126" mass="14683">MSPKIIKYYSLETKKAVVKAKLQGIKDKEIVKQFGLSYNSLIYNWLKKFKINNYPDTRTQYSLETKLKVIWAKKEGALSFSQVRKFKLILMLKTIIKLKIGLNVLTKANFIVSLKLEKKILLSKNL</sequence>
<name>A0ABY7M0Q4_9MOLU</name>
<accession>A0ABY7M0Q4</accession>
<dbReference type="InterPro" id="IPR009057">
    <property type="entry name" value="Homeodomain-like_sf"/>
</dbReference>
<protein>
    <submittedName>
        <fullName evidence="1">Helix-turn-helix domain-containing protein</fullName>
    </submittedName>
</protein>
<dbReference type="EMBL" id="CP115156">
    <property type="protein sequence ID" value="WBL31309.1"/>
    <property type="molecule type" value="Genomic_DNA"/>
</dbReference>
<proteinExistence type="predicted"/>
<evidence type="ECO:0000313" key="1">
    <source>
        <dbReference type="EMBL" id="WBL31309.1"/>
    </source>
</evidence>
<gene>
    <name evidence="1" type="ORF">O7R10_01725</name>
</gene>
<dbReference type="Proteomes" id="UP001210120">
    <property type="component" value="Chromosome"/>
</dbReference>
<dbReference type="SUPFAM" id="SSF46689">
    <property type="entry name" value="Homeodomain-like"/>
    <property type="match status" value="1"/>
</dbReference>
<evidence type="ECO:0000313" key="2">
    <source>
        <dbReference type="Proteomes" id="UP001210120"/>
    </source>
</evidence>
<keyword evidence="2" id="KW-1185">Reference proteome</keyword>
<reference evidence="1" key="1">
    <citation type="submission" date="2022-12" db="EMBL/GenBank/DDBJ databases">
        <title>Genomic Characterization of Candidatus Phytoplasma sacchari in China.</title>
        <authorList>
            <person name="Zhang R.-Y."/>
        </authorList>
    </citation>
    <scope>NUCLEOTIDE SEQUENCE [LARGE SCALE GENOMIC DNA]</scope>
    <source>
        <strain evidence="1">SCWL1</strain>
    </source>
</reference>
<organism evidence="1 2">
    <name type="scientific">Candidatus Phytoplasma sacchari</name>
    <dbReference type="NCBI Taxonomy" id="2609813"/>
    <lineage>
        <taxon>Bacteria</taxon>
        <taxon>Bacillati</taxon>
        <taxon>Mycoplasmatota</taxon>
        <taxon>Mollicutes</taxon>
        <taxon>Acholeplasmatales</taxon>
        <taxon>Acholeplasmataceae</taxon>
        <taxon>Candidatus Phytoplasma</taxon>
        <taxon>16SrXI (Rice yellow dwarf group)</taxon>
    </lineage>
</organism>